<dbReference type="InterPro" id="IPR010920">
    <property type="entry name" value="LSM_dom_sf"/>
</dbReference>
<dbReference type="VEuPathDB" id="MicrosporidiaDB:NEDG_01406"/>
<keyword evidence="3" id="KW-1185">Reference proteome</keyword>
<dbReference type="SUPFAM" id="SSF50182">
    <property type="entry name" value="Sm-like ribonucleoproteins"/>
    <property type="match status" value="1"/>
</dbReference>
<dbReference type="Pfam" id="PF01423">
    <property type="entry name" value="LSM"/>
    <property type="match status" value="1"/>
</dbReference>
<evidence type="ECO:0000313" key="2">
    <source>
        <dbReference type="EMBL" id="OAG29333.1"/>
    </source>
</evidence>
<gene>
    <name evidence="2" type="ORF">NEDG_01406</name>
</gene>
<dbReference type="Gene3D" id="2.30.30.100">
    <property type="match status" value="1"/>
</dbReference>
<proteinExistence type="predicted"/>
<feature type="domain" description="Sm" evidence="1">
    <location>
        <begin position="7"/>
        <end position="39"/>
    </location>
</feature>
<organism evidence="2 3">
    <name type="scientific">Nematocida displodere</name>
    <dbReference type="NCBI Taxonomy" id="1805483"/>
    <lineage>
        <taxon>Eukaryota</taxon>
        <taxon>Fungi</taxon>
        <taxon>Fungi incertae sedis</taxon>
        <taxon>Microsporidia</taxon>
        <taxon>Nematocida</taxon>
    </lineage>
</organism>
<dbReference type="RefSeq" id="XP_067544012.1">
    <property type="nucleotide sequence ID" value="XM_067688824.1"/>
</dbReference>
<protein>
    <recommendedName>
        <fullName evidence="1">Sm domain-containing protein</fullName>
    </recommendedName>
</protein>
<reference evidence="2 3" key="1">
    <citation type="submission" date="2016-02" db="EMBL/GenBank/DDBJ databases">
        <title>Discovery of a natural microsporidian pathogen with a broad tissue tropism in Caenorhabditis elegans.</title>
        <authorList>
            <person name="Luallen R.J."/>
            <person name="Reinke A.W."/>
            <person name="Tong L."/>
            <person name="Botts M.R."/>
            <person name="Felix M.-A."/>
            <person name="Troemel E.R."/>
        </authorList>
    </citation>
    <scope>NUCLEOTIDE SEQUENCE [LARGE SCALE GENOMIC DNA]</scope>
    <source>
        <strain evidence="2 3">JUm2807</strain>
    </source>
</reference>
<comment type="caution">
    <text evidence="2">The sequence shown here is derived from an EMBL/GenBank/DDBJ whole genome shotgun (WGS) entry which is preliminary data.</text>
</comment>
<dbReference type="Proteomes" id="UP000185944">
    <property type="component" value="Unassembled WGS sequence"/>
</dbReference>
<sequence length="63" mass="6955">MCTEWLYEAIDQEVSVEMNRGDVVRGILRNIDASMNLTVELPNHTTKVLASLAISLIVLPSPS</sequence>
<dbReference type="AlphaFoldDB" id="A0A177EBK3"/>
<dbReference type="GeneID" id="93647756"/>
<name>A0A177EBK3_9MICR</name>
<evidence type="ECO:0000313" key="3">
    <source>
        <dbReference type="Proteomes" id="UP000185944"/>
    </source>
</evidence>
<dbReference type="OrthoDB" id="2186882at2759"/>
<dbReference type="InterPro" id="IPR001163">
    <property type="entry name" value="Sm_dom_euk/arc"/>
</dbReference>
<evidence type="ECO:0000259" key="1">
    <source>
        <dbReference type="Pfam" id="PF01423"/>
    </source>
</evidence>
<dbReference type="GO" id="GO:0032991">
    <property type="term" value="C:protein-containing complex"/>
    <property type="evidence" value="ECO:0007669"/>
    <property type="project" value="UniProtKB-ARBA"/>
</dbReference>
<accession>A0A177EBK3</accession>
<dbReference type="EMBL" id="LTDL01000041">
    <property type="protein sequence ID" value="OAG29333.1"/>
    <property type="molecule type" value="Genomic_DNA"/>
</dbReference>